<dbReference type="EMBL" id="LK032345">
    <property type="protein sequence ID" value="CDY35026.1"/>
    <property type="molecule type" value="Genomic_DNA"/>
</dbReference>
<dbReference type="AlphaFoldDB" id="A0A078HBE7"/>
<reference evidence="2 3" key="1">
    <citation type="journal article" date="2014" name="Science">
        <title>Plant genetics. Early allopolyploid evolution in the post-Neolithic Brassica napus oilseed genome.</title>
        <authorList>
            <person name="Chalhoub B."/>
            <person name="Denoeud F."/>
            <person name="Liu S."/>
            <person name="Parkin I.A."/>
            <person name="Tang H."/>
            <person name="Wang X."/>
            <person name="Chiquet J."/>
            <person name="Belcram H."/>
            <person name="Tong C."/>
            <person name="Samans B."/>
            <person name="Correa M."/>
            <person name="Da Silva C."/>
            <person name="Just J."/>
            <person name="Falentin C."/>
            <person name="Koh C.S."/>
            <person name="Le Clainche I."/>
            <person name="Bernard M."/>
            <person name="Bento P."/>
            <person name="Noel B."/>
            <person name="Labadie K."/>
            <person name="Alberti A."/>
            <person name="Charles M."/>
            <person name="Arnaud D."/>
            <person name="Guo H."/>
            <person name="Daviaud C."/>
            <person name="Alamery S."/>
            <person name="Jabbari K."/>
            <person name="Zhao M."/>
            <person name="Edger P.P."/>
            <person name="Chelaifa H."/>
            <person name="Tack D."/>
            <person name="Lassalle G."/>
            <person name="Mestiri I."/>
            <person name="Schnel N."/>
            <person name="Le Paslier M.C."/>
            <person name="Fan G."/>
            <person name="Renault V."/>
            <person name="Bayer P.E."/>
            <person name="Golicz A.A."/>
            <person name="Manoli S."/>
            <person name="Lee T.H."/>
            <person name="Thi V.H."/>
            <person name="Chalabi S."/>
            <person name="Hu Q."/>
            <person name="Fan C."/>
            <person name="Tollenaere R."/>
            <person name="Lu Y."/>
            <person name="Battail C."/>
            <person name="Shen J."/>
            <person name="Sidebottom C.H."/>
            <person name="Wang X."/>
            <person name="Canaguier A."/>
            <person name="Chauveau A."/>
            <person name="Berard A."/>
            <person name="Deniot G."/>
            <person name="Guan M."/>
            <person name="Liu Z."/>
            <person name="Sun F."/>
            <person name="Lim Y.P."/>
            <person name="Lyons E."/>
            <person name="Town C.D."/>
            <person name="Bancroft I."/>
            <person name="Wang X."/>
            <person name="Meng J."/>
            <person name="Ma J."/>
            <person name="Pires J.C."/>
            <person name="King G.J."/>
            <person name="Brunel D."/>
            <person name="Delourme R."/>
            <person name="Renard M."/>
            <person name="Aury J.M."/>
            <person name="Adams K.L."/>
            <person name="Batley J."/>
            <person name="Snowdon R.J."/>
            <person name="Tost J."/>
            <person name="Edwards D."/>
            <person name="Zhou Y."/>
            <person name="Hua W."/>
            <person name="Sharpe A.G."/>
            <person name="Paterson A.H."/>
            <person name="Guan C."/>
            <person name="Wincker P."/>
        </authorList>
    </citation>
    <scope>NUCLEOTIDE SEQUENCE [LARGE SCALE GENOMIC DNA]</scope>
    <source>
        <strain evidence="3">cv. Darmor-bzh</strain>
    </source>
</reference>
<keyword evidence="3" id="KW-1185">Reference proteome</keyword>
<accession>A0A078HBE7</accession>
<gene>
    <name evidence="2" type="primary">BnaC06g13600D</name>
    <name evidence="2" type="ORF">GSBRNA2T00057868001</name>
</gene>
<evidence type="ECO:0000313" key="2">
    <source>
        <dbReference type="EMBL" id="CDY35026.1"/>
    </source>
</evidence>
<name>A0A078HBE7_BRANA</name>
<dbReference type="Proteomes" id="UP000028999">
    <property type="component" value="Unassembled WGS sequence"/>
</dbReference>
<sequence>MSSFANSSSSSVSGGGNWRHRGRNRQRGMPKTCRCGEEAVIKTSGTAKNLGGSSIVVHMDPKR</sequence>
<evidence type="ECO:0000256" key="1">
    <source>
        <dbReference type="SAM" id="MobiDB-lite"/>
    </source>
</evidence>
<feature type="compositionally biased region" description="Low complexity" evidence="1">
    <location>
        <begin position="1"/>
        <end position="12"/>
    </location>
</feature>
<proteinExistence type="predicted"/>
<dbReference type="Gramene" id="CDY35026">
    <property type="protein sequence ID" value="CDY35026"/>
    <property type="gene ID" value="GSBRNA2T00057868001"/>
</dbReference>
<dbReference type="PaxDb" id="3708-A0A078HBE7"/>
<protein>
    <submittedName>
        <fullName evidence="2">BnaC06g13600D protein</fullName>
    </submittedName>
</protein>
<feature type="region of interest" description="Disordered" evidence="1">
    <location>
        <begin position="1"/>
        <end position="33"/>
    </location>
</feature>
<feature type="compositionally biased region" description="Basic residues" evidence="1">
    <location>
        <begin position="18"/>
        <end position="28"/>
    </location>
</feature>
<evidence type="ECO:0000313" key="3">
    <source>
        <dbReference type="Proteomes" id="UP000028999"/>
    </source>
</evidence>
<organism evidence="2 3">
    <name type="scientific">Brassica napus</name>
    <name type="common">Rape</name>
    <dbReference type="NCBI Taxonomy" id="3708"/>
    <lineage>
        <taxon>Eukaryota</taxon>
        <taxon>Viridiplantae</taxon>
        <taxon>Streptophyta</taxon>
        <taxon>Embryophyta</taxon>
        <taxon>Tracheophyta</taxon>
        <taxon>Spermatophyta</taxon>
        <taxon>Magnoliopsida</taxon>
        <taxon>eudicotyledons</taxon>
        <taxon>Gunneridae</taxon>
        <taxon>Pentapetalae</taxon>
        <taxon>rosids</taxon>
        <taxon>malvids</taxon>
        <taxon>Brassicales</taxon>
        <taxon>Brassicaceae</taxon>
        <taxon>Brassiceae</taxon>
        <taxon>Brassica</taxon>
    </lineage>
</organism>
<dbReference type="OMA" id="SSIVVHM"/>